<evidence type="ECO:0000313" key="2">
    <source>
        <dbReference type="EMBL" id="CAH2091765.1"/>
    </source>
</evidence>
<feature type="chain" id="PRO_5043762429" evidence="1">
    <location>
        <begin position="21"/>
        <end position="166"/>
    </location>
</feature>
<dbReference type="Proteomes" id="UP001153954">
    <property type="component" value="Unassembled WGS sequence"/>
</dbReference>
<sequence>MQKVLFVCFCVLYAFVSIETKPWCGKIGCSNRRYGSSGGYNNGGKQTEEEQSNRLRYNSQIESYNNDGSRSSGQIGYGSGGGGYGSRGGEFSSGGYDSGGYGSGGFVSGLNRSAGYGAGRRYPLHVGDYGRSVYVPEDCPHCKINIFGNGFGNNNTFNLPNDTYDE</sequence>
<reference evidence="2" key="1">
    <citation type="submission" date="2022-03" db="EMBL/GenBank/DDBJ databases">
        <authorList>
            <person name="Tunstrom K."/>
        </authorList>
    </citation>
    <scope>NUCLEOTIDE SEQUENCE</scope>
</reference>
<dbReference type="AlphaFoldDB" id="A0AAU9TXG2"/>
<proteinExistence type="predicted"/>
<keyword evidence="1" id="KW-0732">Signal</keyword>
<feature type="signal peptide" evidence="1">
    <location>
        <begin position="1"/>
        <end position="20"/>
    </location>
</feature>
<organism evidence="2 3">
    <name type="scientific">Euphydryas editha</name>
    <name type="common">Edith's checkerspot</name>
    <dbReference type="NCBI Taxonomy" id="104508"/>
    <lineage>
        <taxon>Eukaryota</taxon>
        <taxon>Metazoa</taxon>
        <taxon>Ecdysozoa</taxon>
        <taxon>Arthropoda</taxon>
        <taxon>Hexapoda</taxon>
        <taxon>Insecta</taxon>
        <taxon>Pterygota</taxon>
        <taxon>Neoptera</taxon>
        <taxon>Endopterygota</taxon>
        <taxon>Lepidoptera</taxon>
        <taxon>Glossata</taxon>
        <taxon>Ditrysia</taxon>
        <taxon>Papilionoidea</taxon>
        <taxon>Nymphalidae</taxon>
        <taxon>Nymphalinae</taxon>
        <taxon>Euphydryas</taxon>
    </lineage>
</organism>
<accession>A0AAU9TXG2</accession>
<protein>
    <submittedName>
        <fullName evidence="2">Uncharacterized protein</fullName>
    </submittedName>
</protein>
<comment type="caution">
    <text evidence="2">The sequence shown here is derived from an EMBL/GenBank/DDBJ whole genome shotgun (WGS) entry which is preliminary data.</text>
</comment>
<name>A0AAU9TXG2_EUPED</name>
<evidence type="ECO:0000313" key="3">
    <source>
        <dbReference type="Proteomes" id="UP001153954"/>
    </source>
</evidence>
<gene>
    <name evidence="2" type="ORF">EEDITHA_LOCUS7599</name>
</gene>
<dbReference type="EMBL" id="CAKOGL010000011">
    <property type="protein sequence ID" value="CAH2091765.1"/>
    <property type="molecule type" value="Genomic_DNA"/>
</dbReference>
<evidence type="ECO:0000256" key="1">
    <source>
        <dbReference type="SAM" id="SignalP"/>
    </source>
</evidence>
<keyword evidence="3" id="KW-1185">Reference proteome</keyword>